<name>A0A4Q0U746_9BACT</name>
<evidence type="ECO:0000256" key="3">
    <source>
        <dbReference type="ARBA" id="ARBA00023082"/>
    </source>
</evidence>
<dbReference type="InterPro" id="IPR014284">
    <property type="entry name" value="RNA_pol_sigma-70_dom"/>
</dbReference>
<proteinExistence type="inferred from homology"/>
<evidence type="ECO:0000256" key="1">
    <source>
        <dbReference type="ARBA" id="ARBA00010641"/>
    </source>
</evidence>
<dbReference type="Gene3D" id="1.10.1740.10">
    <property type="match status" value="1"/>
</dbReference>
<dbReference type="GO" id="GO:0006352">
    <property type="term" value="P:DNA-templated transcription initiation"/>
    <property type="evidence" value="ECO:0007669"/>
    <property type="project" value="InterPro"/>
</dbReference>
<evidence type="ECO:0000313" key="5">
    <source>
        <dbReference type="EMBL" id="HJE39516.1"/>
    </source>
</evidence>
<dbReference type="PANTHER" id="PTHR43133">
    <property type="entry name" value="RNA POLYMERASE ECF-TYPE SIGMA FACTO"/>
    <property type="match status" value="1"/>
</dbReference>
<dbReference type="SUPFAM" id="SSF88659">
    <property type="entry name" value="Sigma3 and sigma4 domains of RNA polymerase sigma factors"/>
    <property type="match status" value="1"/>
</dbReference>
<keyword evidence="4" id="KW-0804">Transcription</keyword>
<comment type="similarity">
    <text evidence="1">Belongs to the sigma-70 factor family. ECF subfamily.</text>
</comment>
<keyword evidence="3" id="KW-0731">Sigma factor</keyword>
<dbReference type="InterPro" id="IPR013325">
    <property type="entry name" value="RNA_pol_sigma_r2"/>
</dbReference>
<evidence type="ECO:0000256" key="4">
    <source>
        <dbReference type="ARBA" id="ARBA00023163"/>
    </source>
</evidence>
<dbReference type="GO" id="GO:0003677">
    <property type="term" value="F:DNA binding"/>
    <property type="evidence" value="ECO:0007669"/>
    <property type="project" value="InterPro"/>
</dbReference>
<dbReference type="AlphaFoldDB" id="A0A4Q0U746"/>
<dbReference type="InterPro" id="IPR039425">
    <property type="entry name" value="RNA_pol_sigma-70-like"/>
</dbReference>
<comment type="caution">
    <text evidence="5">The sequence shown here is derived from an EMBL/GenBank/DDBJ whole genome shotgun (WGS) entry which is preliminary data.</text>
</comment>
<gene>
    <name evidence="5" type="ORF">K8V47_07160</name>
</gene>
<dbReference type="PANTHER" id="PTHR43133:SF46">
    <property type="entry name" value="RNA POLYMERASE SIGMA-70 FACTOR ECF SUBFAMILY"/>
    <property type="match status" value="1"/>
</dbReference>
<reference evidence="5" key="1">
    <citation type="journal article" date="2021" name="PeerJ">
        <title>Extensive microbial diversity within the chicken gut microbiome revealed by metagenomics and culture.</title>
        <authorList>
            <person name="Gilroy R."/>
            <person name="Ravi A."/>
            <person name="Getino M."/>
            <person name="Pursley I."/>
            <person name="Horton D.L."/>
            <person name="Alikhan N.F."/>
            <person name="Baker D."/>
            <person name="Gharbi K."/>
            <person name="Hall N."/>
            <person name="Watson M."/>
            <person name="Adriaenssens E.M."/>
            <person name="Foster-Nyarko E."/>
            <person name="Jarju S."/>
            <person name="Secka A."/>
            <person name="Antonio M."/>
            <person name="Oren A."/>
            <person name="Chaudhuri R.R."/>
            <person name="La Ragione R."/>
            <person name="Hildebrand F."/>
            <person name="Pallen M.J."/>
        </authorList>
    </citation>
    <scope>NUCLEOTIDE SEQUENCE</scope>
    <source>
        <strain evidence="5">4100</strain>
    </source>
</reference>
<dbReference type="InterPro" id="IPR013324">
    <property type="entry name" value="RNA_pol_sigma_r3/r4-like"/>
</dbReference>
<dbReference type="InterPro" id="IPR036388">
    <property type="entry name" value="WH-like_DNA-bd_sf"/>
</dbReference>
<dbReference type="NCBIfam" id="TIGR02937">
    <property type="entry name" value="sigma70-ECF"/>
    <property type="match status" value="1"/>
</dbReference>
<dbReference type="InterPro" id="IPR013249">
    <property type="entry name" value="RNA_pol_sigma70_r4_t2"/>
</dbReference>
<evidence type="ECO:0000313" key="6">
    <source>
        <dbReference type="Proteomes" id="UP000711407"/>
    </source>
</evidence>
<dbReference type="Gene3D" id="1.10.10.10">
    <property type="entry name" value="Winged helix-like DNA-binding domain superfamily/Winged helix DNA-binding domain"/>
    <property type="match status" value="1"/>
</dbReference>
<accession>A0A4Q0U746</accession>
<dbReference type="Pfam" id="PF08281">
    <property type="entry name" value="Sigma70_r4_2"/>
    <property type="match status" value="1"/>
</dbReference>
<dbReference type="GO" id="GO:0016987">
    <property type="term" value="F:sigma factor activity"/>
    <property type="evidence" value="ECO:0007669"/>
    <property type="project" value="UniProtKB-KW"/>
</dbReference>
<sequence length="177" mass="20654">MTDRDEIEQLFRAHYKPLRRMASAILHDDDAARDVVHDVFAQILFKRCKASGDGDFGRVLFQRNTAVTPGYLVTAVRNRCINRLRDLDTRTRIAKLYFLETDDYDSEEWLDEATIARISEIIRTDLTRQCREVMEMRFGRGLKFAEIAEALDVSEKTVYKHVRQALVIIRKKLDENG</sequence>
<keyword evidence="2" id="KW-0805">Transcription regulation</keyword>
<evidence type="ECO:0000256" key="2">
    <source>
        <dbReference type="ARBA" id="ARBA00023015"/>
    </source>
</evidence>
<dbReference type="Proteomes" id="UP000711407">
    <property type="component" value="Unassembled WGS sequence"/>
</dbReference>
<dbReference type="EMBL" id="DYXT01000037">
    <property type="protein sequence ID" value="HJE39516.1"/>
    <property type="molecule type" value="Genomic_DNA"/>
</dbReference>
<reference evidence="5" key="2">
    <citation type="submission" date="2021-09" db="EMBL/GenBank/DDBJ databases">
        <authorList>
            <person name="Gilroy R."/>
        </authorList>
    </citation>
    <scope>NUCLEOTIDE SEQUENCE</scope>
    <source>
        <strain evidence="5">4100</strain>
    </source>
</reference>
<organism evidence="5 6">
    <name type="scientific">Candidatus Amulumruptor caecigallinarius</name>
    <dbReference type="NCBI Taxonomy" id="2109911"/>
    <lineage>
        <taxon>Bacteria</taxon>
        <taxon>Pseudomonadati</taxon>
        <taxon>Bacteroidota</taxon>
        <taxon>Bacteroidia</taxon>
        <taxon>Bacteroidales</taxon>
        <taxon>Muribaculaceae</taxon>
        <taxon>Candidatus Amulumruptor</taxon>
    </lineage>
</organism>
<protein>
    <submittedName>
        <fullName evidence="5">Sigma-70 family RNA polymerase sigma factor</fullName>
    </submittedName>
</protein>
<dbReference type="SUPFAM" id="SSF88946">
    <property type="entry name" value="Sigma2 domain of RNA polymerase sigma factors"/>
    <property type="match status" value="1"/>
</dbReference>